<protein>
    <submittedName>
        <fullName evidence="2">Uncharacterized protein</fullName>
    </submittedName>
</protein>
<dbReference type="EMBL" id="JAGGKT010000009">
    <property type="protein sequence ID" value="MBP1932969.1"/>
    <property type="molecule type" value="Genomic_DNA"/>
</dbReference>
<keyword evidence="3" id="KW-1185">Reference proteome</keyword>
<gene>
    <name evidence="2" type="ORF">J2Z37_002980</name>
</gene>
<proteinExistence type="predicted"/>
<dbReference type="RefSeq" id="WP_209811006.1">
    <property type="nucleotide sequence ID" value="NZ_JAGGKT010000009.1"/>
</dbReference>
<dbReference type="Proteomes" id="UP001519343">
    <property type="component" value="Unassembled WGS sequence"/>
</dbReference>
<dbReference type="InterPro" id="IPR019076">
    <property type="entry name" value="Spore_lipoprot_YhcN/YlaJ-like"/>
</dbReference>
<dbReference type="Pfam" id="PF09580">
    <property type="entry name" value="Spore_YhcN_YlaJ"/>
    <property type="match status" value="1"/>
</dbReference>
<comment type="caution">
    <text evidence="2">The sequence shown here is derived from an EMBL/GenBank/DDBJ whole genome shotgun (WGS) entry which is preliminary data.</text>
</comment>
<feature type="signal peptide" evidence="1">
    <location>
        <begin position="1"/>
        <end position="24"/>
    </location>
</feature>
<evidence type="ECO:0000256" key="1">
    <source>
        <dbReference type="SAM" id="SignalP"/>
    </source>
</evidence>
<accession>A0ABS4GRT4</accession>
<evidence type="ECO:0000313" key="3">
    <source>
        <dbReference type="Proteomes" id="UP001519343"/>
    </source>
</evidence>
<organism evidence="2 3">
    <name type="scientific">Ammoniphilus resinae</name>
    <dbReference type="NCBI Taxonomy" id="861532"/>
    <lineage>
        <taxon>Bacteria</taxon>
        <taxon>Bacillati</taxon>
        <taxon>Bacillota</taxon>
        <taxon>Bacilli</taxon>
        <taxon>Bacillales</taxon>
        <taxon>Paenibacillaceae</taxon>
        <taxon>Aneurinibacillus group</taxon>
        <taxon>Ammoniphilus</taxon>
    </lineage>
</organism>
<feature type="chain" id="PRO_5046188918" evidence="1">
    <location>
        <begin position="25"/>
        <end position="243"/>
    </location>
</feature>
<sequence length="243" mass="26582">MKKLISQTVKMFMIPALVIGGLSACGYGTSDNATNRGYGTTSVNNYDGFGTYNNNYRTVTPYNNGYYNGYGYNGMNNGYNGTNNYGYGTSNYNNGYGTNNYGYGTNNYGFGANTYGWHGNNTMRNNTFSTNKLVATRVVNLANDVPGVTRAVAVVQGNDIVVGIEGKGHKNLKTLEKDVKGKILRHEKGFKVHVTSDKNLTSRINTIHRNLTTNNTGHPIRAMGEDVASLIRDMGRTVTAPFR</sequence>
<dbReference type="PROSITE" id="PS51257">
    <property type="entry name" value="PROKAR_LIPOPROTEIN"/>
    <property type="match status" value="1"/>
</dbReference>
<name>A0ABS4GRT4_9BACL</name>
<reference evidence="2 3" key="1">
    <citation type="submission" date="2021-03" db="EMBL/GenBank/DDBJ databases">
        <title>Genomic Encyclopedia of Type Strains, Phase IV (KMG-IV): sequencing the most valuable type-strain genomes for metagenomic binning, comparative biology and taxonomic classification.</title>
        <authorList>
            <person name="Goeker M."/>
        </authorList>
    </citation>
    <scope>NUCLEOTIDE SEQUENCE [LARGE SCALE GENOMIC DNA]</scope>
    <source>
        <strain evidence="2 3">DSM 24738</strain>
    </source>
</reference>
<keyword evidence="1" id="KW-0732">Signal</keyword>
<evidence type="ECO:0000313" key="2">
    <source>
        <dbReference type="EMBL" id="MBP1932969.1"/>
    </source>
</evidence>